<proteinExistence type="predicted"/>
<comment type="caution">
    <text evidence="2">The sequence shown here is derived from an EMBL/GenBank/DDBJ whole genome shotgun (WGS) entry which is preliminary data.</text>
</comment>
<evidence type="ECO:0000313" key="3">
    <source>
        <dbReference type="Proteomes" id="UP000078476"/>
    </source>
</evidence>
<feature type="compositionally biased region" description="Low complexity" evidence="1">
    <location>
        <begin position="177"/>
        <end position="200"/>
    </location>
</feature>
<evidence type="ECO:0000256" key="1">
    <source>
        <dbReference type="SAM" id="MobiDB-lite"/>
    </source>
</evidence>
<organism evidence="2 3">
    <name type="scientific">Methylomonas lenta</name>
    <dbReference type="NCBI Taxonomy" id="980561"/>
    <lineage>
        <taxon>Bacteria</taxon>
        <taxon>Pseudomonadati</taxon>
        <taxon>Pseudomonadota</taxon>
        <taxon>Gammaproteobacteria</taxon>
        <taxon>Methylococcales</taxon>
        <taxon>Methylococcaceae</taxon>
        <taxon>Methylomonas</taxon>
    </lineage>
</organism>
<evidence type="ECO:0008006" key="4">
    <source>
        <dbReference type="Google" id="ProtNLM"/>
    </source>
</evidence>
<feature type="region of interest" description="Disordered" evidence="1">
    <location>
        <begin position="152"/>
        <end position="200"/>
    </location>
</feature>
<accession>A0A177MWX9</accession>
<name>A0A177MWX9_9GAMM</name>
<gene>
    <name evidence="2" type="ORF">A1359_01995</name>
</gene>
<keyword evidence="3" id="KW-1185">Reference proteome</keyword>
<evidence type="ECO:0000313" key="2">
    <source>
        <dbReference type="EMBL" id="OAI10085.1"/>
    </source>
</evidence>
<dbReference type="AlphaFoldDB" id="A0A177MWX9"/>
<reference evidence="2 3" key="1">
    <citation type="submission" date="2016-03" db="EMBL/GenBank/DDBJ databases">
        <authorList>
            <person name="Ploux O."/>
        </authorList>
    </citation>
    <scope>NUCLEOTIDE SEQUENCE [LARGE SCALE GENOMIC DNA]</scope>
    <source>
        <strain evidence="2 3">R-45370</strain>
    </source>
</reference>
<protein>
    <recommendedName>
        <fullName evidence="4">General secretion pathway protein GspN</fullName>
    </recommendedName>
</protein>
<sequence length="200" mass="22686">MKGRFFSWQMLTSSGLGVILLFEWGYSDYSRNQLQSIMDKKIQADYQADELPQLSLSKQSAESFINIVERPLFIEGRKPLPEIVETSSEASTNDQLDDWSLIGIYTKNKRQVALFRKQNEARKFLKLNEDQTISGWQLKQIQADRVVLQQGGQEKSVMLRNPRLPSKTPPPPKKPAAPRQPAAPVAPINNPSSENENNDS</sequence>
<dbReference type="Gene3D" id="2.30.30.830">
    <property type="match status" value="1"/>
</dbReference>
<dbReference type="EMBL" id="LUUI01000160">
    <property type="protein sequence ID" value="OAI10085.1"/>
    <property type="molecule type" value="Genomic_DNA"/>
</dbReference>
<dbReference type="STRING" id="980561.A1359_01995"/>
<dbReference type="Proteomes" id="UP000078476">
    <property type="component" value="Unassembled WGS sequence"/>
</dbReference>